<dbReference type="AlphaFoldDB" id="A0A7G2D8S3"/>
<proteinExistence type="predicted"/>
<dbReference type="InterPro" id="IPR004256">
    <property type="entry name" value="DUF234"/>
</dbReference>
<evidence type="ECO:0000313" key="4">
    <source>
        <dbReference type="Proteomes" id="UP000516304"/>
    </source>
</evidence>
<evidence type="ECO:0000313" key="3">
    <source>
        <dbReference type="EMBL" id="CAD5244959.1"/>
    </source>
</evidence>
<dbReference type="RefSeq" id="WP_188202591.1">
    <property type="nucleotide sequence ID" value="NZ_LR881183.1"/>
</dbReference>
<dbReference type="GeneID" id="58919548"/>
<feature type="domain" description="ATPase" evidence="1">
    <location>
        <begin position="6"/>
        <end position="198"/>
    </location>
</feature>
<accession>A0A7G2D8S3</accession>
<dbReference type="SUPFAM" id="SSF52540">
    <property type="entry name" value="P-loop containing nucleoside triphosphate hydrolases"/>
    <property type="match status" value="1"/>
</dbReference>
<dbReference type="SUPFAM" id="SSF46785">
    <property type="entry name" value="Winged helix' DNA-binding domain"/>
    <property type="match status" value="1"/>
</dbReference>
<dbReference type="InterPro" id="IPR011991">
    <property type="entry name" value="ArsR-like_HTH"/>
</dbReference>
<sequence length="450" mass="52443">MIMQEFVNRSEELRKLGEYLKKRSLIIVYGRRRVGKTRLIIEALKGTPHVYHLCKEEEPRETLVSLSKKLHRVTGDIKFLEYPPSSFDELFDLLSASGTVLVLDEFPVLVKNYPRILGLLQEYWDFGEGGSIILCGSSVSMMKRLTDYGSPLHGRRTMTIKVKPLEFRHIGGFFPGYSPEELVRAYGVLDGIPEYLLRFDPSLSVEENVVREFFGKGYLYEEAELLLRYELRDLSTYNTILEAIASGYTSFNEIRTKTGIDGSKLSRYLSVLEELEIVRREYPVLPGVSRRRKGARYGLSDNYFAFYYSFVYPFKEEIELGLPDVPLENFRRKFNLYLGRVYEKVALQHIMLINRNGKLPFRFTRIGRWWWKGEEVDLVALDEKEKRALLVEVKWRKLGPREVWGIRKDLERKAALMGLDGWEVHTGIVAREFVERPAPLLWDIHDITGE</sequence>
<dbReference type="InterPro" id="IPR011579">
    <property type="entry name" value="ATPase_dom"/>
</dbReference>
<gene>
    <name evidence="3" type="ORF">TIRI35C_1805</name>
</gene>
<reference evidence="3 4" key="1">
    <citation type="submission" date="2020-09" db="EMBL/GenBank/DDBJ databases">
        <authorList>
            <person name="Courtine D."/>
        </authorList>
    </citation>
    <scope>NUCLEOTIDE SEQUENCE [LARGE SCALE GENOMIC DNA]</scope>
    <source>
        <strain evidence="3 4">IRI35c</strain>
    </source>
</reference>
<evidence type="ECO:0000259" key="1">
    <source>
        <dbReference type="Pfam" id="PF01637"/>
    </source>
</evidence>
<dbReference type="KEGG" id="tcq:TIRI35C_1805"/>
<name>A0A7G2D8S3_9EURY</name>
<keyword evidence="4" id="KW-1185">Reference proteome</keyword>
<dbReference type="InterPro" id="IPR027417">
    <property type="entry name" value="P-loop_NTPase"/>
</dbReference>
<dbReference type="Proteomes" id="UP000516304">
    <property type="component" value="Chromosome TIRI35C"/>
</dbReference>
<dbReference type="Pfam" id="PF01637">
    <property type="entry name" value="ATPase_2"/>
    <property type="match status" value="1"/>
</dbReference>
<dbReference type="PANTHER" id="PTHR34704:SF1">
    <property type="entry name" value="ATPASE"/>
    <property type="match status" value="1"/>
</dbReference>
<organism evidence="3 4">
    <name type="scientific">Thermococcus camini</name>
    <dbReference type="NCBI Taxonomy" id="2016373"/>
    <lineage>
        <taxon>Archaea</taxon>
        <taxon>Methanobacteriati</taxon>
        <taxon>Methanobacteriota</taxon>
        <taxon>Thermococci</taxon>
        <taxon>Thermococcales</taxon>
        <taxon>Thermococcaceae</taxon>
        <taxon>Thermococcus</taxon>
    </lineage>
</organism>
<dbReference type="CDD" id="cd00090">
    <property type="entry name" value="HTH_ARSR"/>
    <property type="match status" value="1"/>
</dbReference>
<dbReference type="InterPro" id="IPR036390">
    <property type="entry name" value="WH_DNA-bd_sf"/>
</dbReference>
<dbReference type="PRINTS" id="PR01874">
    <property type="entry name" value="DNAREPAIRADA"/>
</dbReference>
<dbReference type="EMBL" id="LR881183">
    <property type="protein sequence ID" value="CAD5244959.1"/>
    <property type="molecule type" value="Genomic_DNA"/>
</dbReference>
<dbReference type="GO" id="GO:0005524">
    <property type="term" value="F:ATP binding"/>
    <property type="evidence" value="ECO:0007669"/>
    <property type="project" value="InterPro"/>
</dbReference>
<evidence type="ECO:0000259" key="2">
    <source>
        <dbReference type="Pfam" id="PF03008"/>
    </source>
</evidence>
<feature type="domain" description="DUF234" evidence="2">
    <location>
        <begin position="307"/>
        <end position="402"/>
    </location>
</feature>
<protein>
    <submittedName>
        <fullName evidence="3">ArsR family transcriptional regulator</fullName>
    </submittedName>
</protein>
<dbReference type="Gene3D" id="3.40.50.300">
    <property type="entry name" value="P-loop containing nucleotide triphosphate hydrolases"/>
    <property type="match status" value="1"/>
</dbReference>
<dbReference type="PANTHER" id="PTHR34704">
    <property type="entry name" value="ATPASE"/>
    <property type="match status" value="1"/>
</dbReference>
<dbReference type="Pfam" id="PF03008">
    <property type="entry name" value="DUF234"/>
    <property type="match status" value="1"/>
</dbReference>